<organism evidence="2 3">
    <name type="scientific">Pseudoduganella lurida</name>
    <dbReference type="NCBI Taxonomy" id="1036180"/>
    <lineage>
        <taxon>Bacteria</taxon>
        <taxon>Pseudomonadati</taxon>
        <taxon>Pseudomonadota</taxon>
        <taxon>Betaproteobacteria</taxon>
        <taxon>Burkholderiales</taxon>
        <taxon>Oxalobacteraceae</taxon>
        <taxon>Telluria group</taxon>
        <taxon>Pseudoduganella</taxon>
    </lineage>
</organism>
<dbReference type="Proteomes" id="UP000318431">
    <property type="component" value="Unassembled WGS sequence"/>
</dbReference>
<name>A0A562RFQ1_9BURK</name>
<dbReference type="AlphaFoldDB" id="A0A562RFQ1"/>
<accession>A0A562RFQ1</accession>
<gene>
    <name evidence="2" type="ORF">IP91_01363</name>
</gene>
<sequence length="47" mass="5262">MTAVGLAPAALVKLTEHFTKYLPVYRRFIAALSPFYRGFIAVFMAVI</sequence>
<evidence type="ECO:0000313" key="3">
    <source>
        <dbReference type="Proteomes" id="UP000318431"/>
    </source>
</evidence>
<keyword evidence="1" id="KW-1133">Transmembrane helix</keyword>
<dbReference type="EMBL" id="VLLB01000002">
    <property type="protein sequence ID" value="TWI67250.1"/>
    <property type="molecule type" value="Genomic_DNA"/>
</dbReference>
<reference evidence="2 3" key="1">
    <citation type="journal article" date="2015" name="Stand. Genomic Sci.">
        <title>Genomic Encyclopedia of Bacterial and Archaeal Type Strains, Phase III: the genomes of soil and plant-associated and newly described type strains.</title>
        <authorList>
            <person name="Whitman W.B."/>
            <person name="Woyke T."/>
            <person name="Klenk H.P."/>
            <person name="Zhou Y."/>
            <person name="Lilburn T.G."/>
            <person name="Beck B.J."/>
            <person name="De Vos P."/>
            <person name="Vandamme P."/>
            <person name="Eisen J.A."/>
            <person name="Garrity G."/>
            <person name="Hugenholtz P."/>
            <person name="Kyrpides N.C."/>
        </authorList>
    </citation>
    <scope>NUCLEOTIDE SEQUENCE [LARGE SCALE GENOMIC DNA]</scope>
    <source>
        <strain evidence="2 3">CGMCC 1.10822</strain>
    </source>
</reference>
<keyword evidence="3" id="KW-1185">Reference proteome</keyword>
<evidence type="ECO:0000313" key="2">
    <source>
        <dbReference type="EMBL" id="TWI67250.1"/>
    </source>
</evidence>
<keyword evidence="1" id="KW-0472">Membrane</keyword>
<comment type="caution">
    <text evidence="2">The sequence shown here is derived from an EMBL/GenBank/DDBJ whole genome shotgun (WGS) entry which is preliminary data.</text>
</comment>
<keyword evidence="1" id="KW-0812">Transmembrane</keyword>
<protein>
    <submittedName>
        <fullName evidence="2">Uncharacterized protein</fullName>
    </submittedName>
</protein>
<feature type="transmembrane region" description="Helical" evidence="1">
    <location>
        <begin position="28"/>
        <end position="46"/>
    </location>
</feature>
<evidence type="ECO:0000256" key="1">
    <source>
        <dbReference type="SAM" id="Phobius"/>
    </source>
</evidence>
<proteinExistence type="predicted"/>